<accession>A0A815PQK9</accession>
<evidence type="ECO:0000313" key="2">
    <source>
        <dbReference type="Proteomes" id="UP000663828"/>
    </source>
</evidence>
<evidence type="ECO:0000313" key="1">
    <source>
        <dbReference type="EMBL" id="CAF1452003.1"/>
    </source>
</evidence>
<proteinExistence type="predicted"/>
<dbReference type="EMBL" id="CAJNOR010003835">
    <property type="protein sequence ID" value="CAF1452003.1"/>
    <property type="molecule type" value="Genomic_DNA"/>
</dbReference>
<dbReference type="InterPro" id="IPR011042">
    <property type="entry name" value="6-blade_b-propeller_TolB-like"/>
</dbReference>
<dbReference type="Gene3D" id="2.120.10.30">
    <property type="entry name" value="TolB, C-terminal domain"/>
    <property type="match status" value="1"/>
</dbReference>
<reference evidence="1" key="1">
    <citation type="submission" date="2021-02" db="EMBL/GenBank/DDBJ databases">
        <authorList>
            <person name="Nowell W R."/>
        </authorList>
    </citation>
    <scope>NUCLEOTIDE SEQUENCE</scope>
</reference>
<dbReference type="SUPFAM" id="SSF63829">
    <property type="entry name" value="Calcium-dependent phosphotriesterase"/>
    <property type="match status" value="1"/>
</dbReference>
<comment type="caution">
    <text evidence="1">The sequence shown here is derived from an EMBL/GenBank/DDBJ whole genome shotgun (WGS) entry which is preliminary data.</text>
</comment>
<gene>
    <name evidence="1" type="ORF">XAT740_LOCUS36934</name>
</gene>
<protein>
    <submittedName>
        <fullName evidence="1">Uncharacterized protein</fullName>
    </submittedName>
</protein>
<keyword evidence="2" id="KW-1185">Reference proteome</keyword>
<feature type="non-terminal residue" evidence="1">
    <location>
        <position position="1"/>
    </location>
</feature>
<dbReference type="AlphaFoldDB" id="A0A815PQK9"/>
<organism evidence="1 2">
    <name type="scientific">Adineta ricciae</name>
    <name type="common">Rotifer</name>
    <dbReference type="NCBI Taxonomy" id="249248"/>
    <lineage>
        <taxon>Eukaryota</taxon>
        <taxon>Metazoa</taxon>
        <taxon>Spiralia</taxon>
        <taxon>Gnathifera</taxon>
        <taxon>Rotifera</taxon>
        <taxon>Eurotatoria</taxon>
        <taxon>Bdelloidea</taxon>
        <taxon>Adinetida</taxon>
        <taxon>Adinetidae</taxon>
        <taxon>Adineta</taxon>
    </lineage>
</organism>
<sequence>FNKWEQEAKTVAAGNERGEELNQLKYPHGIFVDKNKSIHMADAGNNRIIKWKYNATEGEIIAGGNGQGNRTNQLNFPTSMIVDSEKNSLIIFNISNERVIQWRNQNGQEILFENIWCQGLAMDKYEYIYVSNCRNNDVRRWKFGEKGEGTLIAAWKW</sequence>
<name>A0A815PQK9_ADIRI</name>
<dbReference type="Proteomes" id="UP000663828">
    <property type="component" value="Unassembled WGS sequence"/>
</dbReference>